<dbReference type="PANTHER" id="PTHR43326:SF1">
    <property type="entry name" value="METHIONINE--TRNA LIGASE, MITOCHONDRIAL"/>
    <property type="match status" value="1"/>
</dbReference>
<dbReference type="Gene3D" id="3.40.50.620">
    <property type="entry name" value="HUPs"/>
    <property type="match status" value="1"/>
</dbReference>
<name>A0A382N8M3_9ZZZZ</name>
<evidence type="ECO:0000256" key="7">
    <source>
        <dbReference type="ARBA" id="ARBA00030904"/>
    </source>
</evidence>
<evidence type="ECO:0000256" key="1">
    <source>
        <dbReference type="ARBA" id="ARBA00012838"/>
    </source>
</evidence>
<keyword evidence="4" id="KW-0067">ATP-binding</keyword>
<dbReference type="InterPro" id="IPR014729">
    <property type="entry name" value="Rossmann-like_a/b/a_fold"/>
</dbReference>
<sequence>MKSFYLTTAIDYANGSPHLGHAYEKILADVIARSKRLLGVSVKFVTGLDEHGQKVQQGAEAEGIEPIERCDRIADEFQSMLDLLEISNDDYIRTTQDRHKKVVTRLLQDLFDRDEIYQAEYQGFYSTRAEQFLQEKDKVDGEWPEIFGEVTEITEKNYFFKLSKYQDWLVSHLKENPEFIEPAHRQNQVLEFLKEPLNDLCISRPLERLNWGIPLPFDSEYVTYVWFDALVNYVSAAGFGEDSFDSFWPADLHVIGKDILAPPHAVYWPIMLKASDLALPKQILAHGWWTSSGAKMSKSTGETVDPLSLAEKYGSDAFRYFVMREMTVGNDADFSLERFE</sequence>
<dbReference type="GO" id="GO:0006431">
    <property type="term" value="P:methionyl-tRNA aminoacylation"/>
    <property type="evidence" value="ECO:0007669"/>
    <property type="project" value="InterPro"/>
</dbReference>
<keyword evidence="5" id="KW-0648">Protein biosynthesis</keyword>
<accession>A0A382N8M3</accession>
<dbReference type="InterPro" id="IPR023457">
    <property type="entry name" value="Met-tRNA_synth_2"/>
</dbReference>
<dbReference type="GO" id="GO:0005524">
    <property type="term" value="F:ATP binding"/>
    <property type="evidence" value="ECO:0007669"/>
    <property type="project" value="UniProtKB-KW"/>
</dbReference>
<feature type="non-terminal residue" evidence="9">
    <location>
        <position position="340"/>
    </location>
</feature>
<feature type="domain" description="Methionyl/Leucyl tRNA synthetase" evidence="8">
    <location>
        <begin position="5"/>
        <end position="145"/>
    </location>
</feature>
<dbReference type="FunFam" id="2.170.220.10:FF:000002">
    <property type="entry name" value="Methionine--tRNA ligase"/>
    <property type="match status" value="1"/>
</dbReference>
<proteinExistence type="predicted"/>
<dbReference type="InterPro" id="IPR015413">
    <property type="entry name" value="Methionyl/Leucyl_tRNA_Synth"/>
</dbReference>
<reference evidence="9" key="1">
    <citation type="submission" date="2018-05" db="EMBL/GenBank/DDBJ databases">
        <authorList>
            <person name="Lanie J.A."/>
            <person name="Ng W.-L."/>
            <person name="Kazmierczak K.M."/>
            <person name="Andrzejewski T.M."/>
            <person name="Davidsen T.M."/>
            <person name="Wayne K.J."/>
            <person name="Tettelin H."/>
            <person name="Glass J.I."/>
            <person name="Rusch D."/>
            <person name="Podicherti R."/>
            <person name="Tsui H.-C.T."/>
            <person name="Winkler M.E."/>
        </authorList>
    </citation>
    <scope>NUCLEOTIDE SEQUENCE</scope>
</reference>
<dbReference type="Gene3D" id="2.170.220.10">
    <property type="match status" value="1"/>
</dbReference>
<gene>
    <name evidence="9" type="ORF">METZ01_LOCUS309752</name>
</gene>
<keyword evidence="6" id="KW-0030">Aminoacyl-tRNA synthetase</keyword>
<keyword evidence="2" id="KW-0436">Ligase</keyword>
<evidence type="ECO:0000256" key="4">
    <source>
        <dbReference type="ARBA" id="ARBA00022840"/>
    </source>
</evidence>
<feature type="domain" description="Methionyl/Leucyl tRNA synthetase" evidence="8">
    <location>
        <begin position="148"/>
        <end position="339"/>
    </location>
</feature>
<evidence type="ECO:0000259" key="8">
    <source>
        <dbReference type="Pfam" id="PF09334"/>
    </source>
</evidence>
<evidence type="ECO:0000256" key="5">
    <source>
        <dbReference type="ARBA" id="ARBA00022917"/>
    </source>
</evidence>
<dbReference type="EC" id="6.1.1.10" evidence="1"/>
<dbReference type="PANTHER" id="PTHR43326">
    <property type="entry name" value="METHIONYL-TRNA SYNTHETASE"/>
    <property type="match status" value="1"/>
</dbReference>
<dbReference type="Pfam" id="PF09334">
    <property type="entry name" value="tRNA-synt_1g"/>
    <property type="match status" value="2"/>
</dbReference>
<evidence type="ECO:0000256" key="2">
    <source>
        <dbReference type="ARBA" id="ARBA00022598"/>
    </source>
</evidence>
<dbReference type="CDD" id="cd00814">
    <property type="entry name" value="MetRS_core"/>
    <property type="match status" value="1"/>
</dbReference>
<dbReference type="PRINTS" id="PR01041">
    <property type="entry name" value="TRNASYNTHMET"/>
</dbReference>
<evidence type="ECO:0000313" key="9">
    <source>
        <dbReference type="EMBL" id="SVC56898.1"/>
    </source>
</evidence>
<dbReference type="EMBL" id="UINC01098403">
    <property type="protein sequence ID" value="SVC56898.1"/>
    <property type="molecule type" value="Genomic_DNA"/>
</dbReference>
<keyword evidence="3" id="KW-0547">Nucleotide-binding</keyword>
<evidence type="ECO:0000256" key="3">
    <source>
        <dbReference type="ARBA" id="ARBA00022741"/>
    </source>
</evidence>
<organism evidence="9">
    <name type="scientific">marine metagenome</name>
    <dbReference type="NCBI Taxonomy" id="408172"/>
    <lineage>
        <taxon>unclassified sequences</taxon>
        <taxon>metagenomes</taxon>
        <taxon>ecological metagenomes</taxon>
    </lineage>
</organism>
<dbReference type="SUPFAM" id="SSF52374">
    <property type="entry name" value="Nucleotidylyl transferase"/>
    <property type="match status" value="1"/>
</dbReference>
<protein>
    <recommendedName>
        <fullName evidence="1">methionine--tRNA ligase</fullName>
        <ecNumber evidence="1">6.1.1.10</ecNumber>
    </recommendedName>
    <alternativeName>
        <fullName evidence="7">Methionyl-tRNA synthetase</fullName>
    </alternativeName>
</protein>
<evidence type="ECO:0000256" key="6">
    <source>
        <dbReference type="ARBA" id="ARBA00023146"/>
    </source>
</evidence>
<dbReference type="AlphaFoldDB" id="A0A382N8M3"/>
<dbReference type="GO" id="GO:0004825">
    <property type="term" value="F:methionine-tRNA ligase activity"/>
    <property type="evidence" value="ECO:0007669"/>
    <property type="project" value="UniProtKB-EC"/>
</dbReference>
<dbReference type="InterPro" id="IPR033911">
    <property type="entry name" value="MetRS_core"/>
</dbReference>